<sequence length="323" mass="36139">MNFCTYTLIIAMLLAGCLPPKGDRDISPRYINEAVMQVDGWDMGCDNFGNCIAIGAVPPRKVKMEGIRGALRIVFNNAEGQDPELTIIPLDYEQRLPDVKPSPQQTAVLLAELRDGRTYMLTYKDGDETVYYVRGRDFPRLEALHRRWLRAYPVRLAQQEPIMPVKGVRLRNFRAPTLTETILAECTSPNKGIVDAAWDVGDGFRLLRYVCSPKGRFSAEMLWFTMDKQSGRLTPIGIDEAVGPKADGKAAGLYHAYFEPTQGLLVTRKSAGSDDCGLLAVYAATSSGFVLAERREARHCIGLYSGDWVQTYRNPALIMPEHW</sequence>
<protein>
    <recommendedName>
        <fullName evidence="3">DUF1176 domain-containing protein</fullName>
    </recommendedName>
</protein>
<dbReference type="EMBL" id="VKKU01000002">
    <property type="protein sequence ID" value="TSB02385.1"/>
    <property type="molecule type" value="Genomic_DNA"/>
</dbReference>
<evidence type="ECO:0008006" key="3">
    <source>
        <dbReference type="Google" id="ProtNLM"/>
    </source>
</evidence>
<organism evidence="1 2">
    <name type="scientific">Sphingorhabdus contaminans</name>
    <dbReference type="NCBI Taxonomy" id="1343899"/>
    <lineage>
        <taxon>Bacteria</taxon>
        <taxon>Pseudomonadati</taxon>
        <taxon>Pseudomonadota</taxon>
        <taxon>Alphaproteobacteria</taxon>
        <taxon>Sphingomonadales</taxon>
        <taxon>Sphingomonadaceae</taxon>
        <taxon>Sphingorhabdus</taxon>
    </lineage>
</organism>
<accession>A0A553WCH3</accession>
<evidence type="ECO:0000313" key="1">
    <source>
        <dbReference type="EMBL" id="TSB02385.1"/>
    </source>
</evidence>
<dbReference type="RefSeq" id="WP_143777603.1">
    <property type="nucleotide sequence ID" value="NZ_VKKU01000002.1"/>
</dbReference>
<comment type="caution">
    <text evidence="1">The sequence shown here is derived from an EMBL/GenBank/DDBJ whole genome shotgun (WGS) entry which is preliminary data.</text>
</comment>
<proteinExistence type="predicted"/>
<name>A0A553WCH3_9SPHN</name>
<reference evidence="1 2" key="1">
    <citation type="submission" date="2019-07" db="EMBL/GenBank/DDBJ databases">
        <authorList>
            <person name="Park M."/>
        </authorList>
    </citation>
    <scope>NUCLEOTIDE SEQUENCE [LARGE SCALE GENOMIC DNA]</scope>
    <source>
        <strain evidence="1 2">KCTC32445</strain>
    </source>
</reference>
<dbReference type="OrthoDB" id="330924at2"/>
<dbReference type="AlphaFoldDB" id="A0A553WCH3"/>
<dbReference type="Proteomes" id="UP000320160">
    <property type="component" value="Unassembled WGS sequence"/>
</dbReference>
<evidence type="ECO:0000313" key="2">
    <source>
        <dbReference type="Proteomes" id="UP000320160"/>
    </source>
</evidence>
<keyword evidence="2" id="KW-1185">Reference proteome</keyword>
<gene>
    <name evidence="1" type="ORF">FOM92_14920</name>
</gene>